<accession>A0A9W6HDN5</accession>
<keyword evidence="2" id="KW-1185">Reference proteome</keyword>
<comment type="caution">
    <text evidence="1">The sequence shown here is derived from an EMBL/GenBank/DDBJ whole genome shotgun (WGS) entry which is preliminary data.</text>
</comment>
<evidence type="ECO:0008006" key="3">
    <source>
        <dbReference type="Google" id="ProtNLM"/>
    </source>
</evidence>
<evidence type="ECO:0000313" key="1">
    <source>
        <dbReference type="EMBL" id="GLJ78680.1"/>
    </source>
</evidence>
<sequence length="121" mass="13662">MRFTDIESTVIAFLEERVDVPVSLRVPSPRPSAFLRAWRNGGAAANRVVDQPQITVEAWASDDETAARIANEARDALLQQYTAMPLVRRVQDVTGPYFTPDEDTETPVYRFTVQLRVRAAR</sequence>
<dbReference type="RefSeq" id="WP_210005406.1">
    <property type="nucleotide sequence ID" value="NZ_BSEO01000001.1"/>
</dbReference>
<dbReference type="Proteomes" id="UP001142317">
    <property type="component" value="Unassembled WGS sequence"/>
</dbReference>
<protein>
    <recommendedName>
        <fullName evidence="3">DUF3168 domain-containing protein</fullName>
    </recommendedName>
</protein>
<proteinExistence type="predicted"/>
<name>A0A9W6HDN5_9MICO</name>
<reference evidence="1" key="1">
    <citation type="journal article" date="2014" name="Int. J. Syst. Evol. Microbiol.">
        <title>Complete genome sequence of Corynebacterium casei LMG S-19264T (=DSM 44701T), isolated from a smear-ripened cheese.</title>
        <authorList>
            <consortium name="US DOE Joint Genome Institute (JGI-PGF)"/>
            <person name="Walter F."/>
            <person name="Albersmeier A."/>
            <person name="Kalinowski J."/>
            <person name="Ruckert C."/>
        </authorList>
    </citation>
    <scope>NUCLEOTIDE SEQUENCE</scope>
    <source>
        <strain evidence="1">VKM Ac-1447</strain>
    </source>
</reference>
<dbReference type="EMBL" id="BSEO01000001">
    <property type="protein sequence ID" value="GLJ78680.1"/>
    <property type="molecule type" value="Genomic_DNA"/>
</dbReference>
<organism evidence="1 2">
    <name type="scientific">Microbacterium imperiale</name>
    <dbReference type="NCBI Taxonomy" id="33884"/>
    <lineage>
        <taxon>Bacteria</taxon>
        <taxon>Bacillati</taxon>
        <taxon>Actinomycetota</taxon>
        <taxon>Actinomycetes</taxon>
        <taxon>Micrococcales</taxon>
        <taxon>Microbacteriaceae</taxon>
        <taxon>Microbacterium</taxon>
    </lineage>
</organism>
<dbReference type="AlphaFoldDB" id="A0A9W6HDN5"/>
<reference evidence="1" key="2">
    <citation type="submission" date="2023-01" db="EMBL/GenBank/DDBJ databases">
        <authorList>
            <person name="Sun Q."/>
            <person name="Evtushenko L."/>
        </authorList>
    </citation>
    <scope>NUCLEOTIDE SEQUENCE</scope>
    <source>
        <strain evidence="1">VKM Ac-1447</strain>
    </source>
</reference>
<evidence type="ECO:0000313" key="2">
    <source>
        <dbReference type="Proteomes" id="UP001142317"/>
    </source>
</evidence>
<gene>
    <name evidence="1" type="ORF">GCM10017586_03620</name>
</gene>